<accession>A0ABW7LJ38</accession>
<dbReference type="GO" id="GO:0016301">
    <property type="term" value="F:kinase activity"/>
    <property type="evidence" value="ECO:0007669"/>
    <property type="project" value="UniProtKB-KW"/>
</dbReference>
<dbReference type="InterPro" id="IPR037051">
    <property type="entry name" value="4-carb_acid_sugar_kinase_N_sf"/>
</dbReference>
<evidence type="ECO:0000256" key="6">
    <source>
        <dbReference type="ARBA" id="ARBA00023277"/>
    </source>
</evidence>
<feature type="domain" description="Four-carbon acid sugar kinase N-terminal" evidence="7">
    <location>
        <begin position="9"/>
        <end position="237"/>
    </location>
</feature>
<protein>
    <submittedName>
        <fullName evidence="9">Four-carbon acid sugar kinase family protein</fullName>
        <ecNumber evidence="9">2.7.1.-</ecNumber>
    </submittedName>
</protein>
<dbReference type="Gene3D" id="3.40.980.20">
    <property type="entry name" value="Four-carbon acid sugar kinase, nucleotide binding domain"/>
    <property type="match status" value="1"/>
</dbReference>
<organism evidence="9 10">
    <name type="scientific">Paracoccus broussonetiae subsp. drimophilus</name>
    <dbReference type="NCBI Taxonomy" id="3373869"/>
    <lineage>
        <taxon>Bacteria</taxon>
        <taxon>Pseudomonadati</taxon>
        <taxon>Pseudomonadota</taxon>
        <taxon>Alphaproteobacteria</taxon>
        <taxon>Rhodobacterales</taxon>
        <taxon>Paracoccaceae</taxon>
        <taxon>Paracoccus</taxon>
        <taxon>Paracoccus broussonetiae</taxon>
    </lineage>
</organism>
<keyword evidence="6" id="KW-0119">Carbohydrate metabolism</keyword>
<evidence type="ECO:0000256" key="5">
    <source>
        <dbReference type="ARBA" id="ARBA00022840"/>
    </source>
</evidence>
<name>A0ABW7LJ38_9RHOB</name>
<dbReference type="Gene3D" id="3.40.50.10840">
    <property type="entry name" value="Putative sugar-binding, N-terminal domain"/>
    <property type="match status" value="1"/>
</dbReference>
<keyword evidence="4 9" id="KW-0418">Kinase</keyword>
<keyword evidence="3" id="KW-0547">Nucleotide-binding</keyword>
<keyword evidence="5" id="KW-0067">ATP-binding</keyword>
<evidence type="ECO:0000259" key="8">
    <source>
        <dbReference type="Pfam" id="PF17042"/>
    </source>
</evidence>
<dbReference type="EMBL" id="JBIMPR010000005">
    <property type="protein sequence ID" value="MFH5774225.1"/>
    <property type="molecule type" value="Genomic_DNA"/>
</dbReference>
<sequence length="437" mass="45636">MTLPPGLLLGWLGDDFTGSAAVMEVLSFAGLPSLLFLDPPDAAQLAELSGIRAVGIATTARTWSPERMRQELPGAFTLLRETGAPLLHYKVCSTLDSAPGIGSIGAAAEIGTEGWASVLIAAPRMGRYQAFGSLFAEAMGQVHRLDRHPVMSRHPVTPMDEADVARHLARQTTRPTGCITLADDPEHALARLREAGVSLVTLDAVDDAGMARCGRLIWDHRAEAPFVIGSQGVEYALIEHWRSQGWLAPEVLPPSLGRDRLAVVSGSVSPVTAAQIAWAEANGFAAIPFDASTGGSDAEAKAVAQGLAALDRGADPLIYSAKGPDDPAVARFRARFGDDPAANEAVGTALGRILDQLIRRAGLRRAVISGGDTSGYAARALGVRALRALAPTIPGAAICAVQGGAHDGLQLALKGGQMGSEDYFGWVRDGGGPRRTA</sequence>
<evidence type="ECO:0000256" key="1">
    <source>
        <dbReference type="ARBA" id="ARBA00005715"/>
    </source>
</evidence>
<evidence type="ECO:0000259" key="7">
    <source>
        <dbReference type="Pfam" id="PF07005"/>
    </source>
</evidence>
<keyword evidence="10" id="KW-1185">Reference proteome</keyword>
<dbReference type="EC" id="2.7.1.-" evidence="9"/>
<feature type="domain" description="Four-carbon acid sugar kinase nucleotide binding" evidence="8">
    <location>
        <begin position="262"/>
        <end position="424"/>
    </location>
</feature>
<reference evidence="9 10" key="1">
    <citation type="submission" date="2024-10" db="EMBL/GenBank/DDBJ databases">
        <title>Paracoccus drimophilus sp. nov., a novel bacterium from corn roots in Hunan.</title>
        <authorList>
            <person name="Li X."/>
        </authorList>
    </citation>
    <scope>NUCLEOTIDE SEQUENCE [LARGE SCALE GENOMIC DNA]</scope>
    <source>
        <strain evidence="9 10">NGMCC 1.201697</strain>
    </source>
</reference>
<evidence type="ECO:0000256" key="2">
    <source>
        <dbReference type="ARBA" id="ARBA00022679"/>
    </source>
</evidence>
<gene>
    <name evidence="9" type="ORF">ACHFJ0_08215</name>
</gene>
<keyword evidence="2 9" id="KW-0808">Transferase</keyword>
<evidence type="ECO:0000256" key="4">
    <source>
        <dbReference type="ARBA" id="ARBA00022777"/>
    </source>
</evidence>
<dbReference type="RefSeq" id="WP_395133190.1">
    <property type="nucleotide sequence ID" value="NZ_JBIMPR010000005.1"/>
</dbReference>
<evidence type="ECO:0000256" key="3">
    <source>
        <dbReference type="ARBA" id="ARBA00022741"/>
    </source>
</evidence>
<dbReference type="InterPro" id="IPR031475">
    <property type="entry name" value="NBD_C"/>
</dbReference>
<comment type="similarity">
    <text evidence="1">Belongs to the four-carbon acid sugar kinase family.</text>
</comment>
<dbReference type="InterPro" id="IPR042213">
    <property type="entry name" value="NBD_C_sf"/>
</dbReference>
<dbReference type="Proteomes" id="UP001609376">
    <property type="component" value="Unassembled WGS sequence"/>
</dbReference>
<evidence type="ECO:0000313" key="10">
    <source>
        <dbReference type="Proteomes" id="UP001609376"/>
    </source>
</evidence>
<comment type="caution">
    <text evidence="9">The sequence shown here is derived from an EMBL/GenBank/DDBJ whole genome shotgun (WGS) entry which is preliminary data.</text>
</comment>
<evidence type="ECO:0000313" key="9">
    <source>
        <dbReference type="EMBL" id="MFH5774225.1"/>
    </source>
</evidence>
<dbReference type="InterPro" id="IPR010737">
    <property type="entry name" value="4-carb_acid_sugar_kinase_N"/>
</dbReference>
<dbReference type="Pfam" id="PF07005">
    <property type="entry name" value="SBD_N"/>
    <property type="match status" value="1"/>
</dbReference>
<proteinExistence type="inferred from homology"/>
<dbReference type="SUPFAM" id="SSF142764">
    <property type="entry name" value="YgbK-like"/>
    <property type="match status" value="1"/>
</dbReference>
<dbReference type="Pfam" id="PF17042">
    <property type="entry name" value="NBD_C"/>
    <property type="match status" value="1"/>
</dbReference>